<evidence type="ECO:0000313" key="3">
    <source>
        <dbReference type="Proteomes" id="UP001595533"/>
    </source>
</evidence>
<keyword evidence="3" id="KW-1185">Reference proteome</keyword>
<keyword evidence="1" id="KW-1133">Transmembrane helix</keyword>
<dbReference type="Proteomes" id="UP001595533">
    <property type="component" value="Unassembled WGS sequence"/>
</dbReference>
<name>A0ABV7JFM1_9GAMM</name>
<gene>
    <name evidence="2" type="ORF">ACFODZ_15630</name>
</gene>
<evidence type="ECO:0000313" key="2">
    <source>
        <dbReference type="EMBL" id="MFC3195685.1"/>
    </source>
</evidence>
<dbReference type="PANTHER" id="PTHR10151:SF120">
    <property type="entry name" value="BIS(5'-ADENOSYL)-TRIPHOSPHATASE"/>
    <property type="match status" value="1"/>
</dbReference>
<feature type="transmembrane region" description="Helical" evidence="1">
    <location>
        <begin position="837"/>
        <end position="856"/>
    </location>
</feature>
<dbReference type="Gene3D" id="3.40.720.10">
    <property type="entry name" value="Alkaline Phosphatase, subunit A"/>
    <property type="match status" value="2"/>
</dbReference>
<accession>A0ABV7JFM1</accession>
<proteinExistence type="predicted"/>
<dbReference type="RefSeq" id="WP_198538275.1">
    <property type="nucleotide sequence ID" value="NZ_JBHRTS010000009.1"/>
</dbReference>
<organism evidence="2 3">
    <name type="scientific">Marinicella sediminis</name>
    <dbReference type="NCBI Taxonomy" id="1792834"/>
    <lineage>
        <taxon>Bacteria</taxon>
        <taxon>Pseudomonadati</taxon>
        <taxon>Pseudomonadota</taxon>
        <taxon>Gammaproteobacteria</taxon>
        <taxon>Lysobacterales</taxon>
        <taxon>Marinicellaceae</taxon>
        <taxon>Marinicella</taxon>
    </lineage>
</organism>
<comment type="caution">
    <text evidence="2">The sequence shown here is derived from an EMBL/GenBank/DDBJ whole genome shotgun (WGS) entry which is preliminary data.</text>
</comment>
<keyword evidence="1" id="KW-0812">Transmembrane</keyword>
<dbReference type="InterPro" id="IPR002591">
    <property type="entry name" value="Phosphodiest/P_Trfase"/>
</dbReference>
<evidence type="ECO:0000256" key="1">
    <source>
        <dbReference type="SAM" id="Phobius"/>
    </source>
</evidence>
<dbReference type="PANTHER" id="PTHR10151">
    <property type="entry name" value="ECTONUCLEOTIDE PYROPHOSPHATASE/PHOSPHODIESTERASE"/>
    <property type="match status" value="1"/>
</dbReference>
<dbReference type="InterPro" id="IPR017850">
    <property type="entry name" value="Alkaline_phosphatase_core_sf"/>
</dbReference>
<feature type="transmembrane region" description="Helical" evidence="1">
    <location>
        <begin position="664"/>
        <end position="686"/>
    </location>
</feature>
<dbReference type="EMBL" id="JBHRTS010000009">
    <property type="protein sequence ID" value="MFC3195685.1"/>
    <property type="molecule type" value="Genomic_DNA"/>
</dbReference>
<keyword evidence="1" id="KW-0472">Membrane</keyword>
<protein>
    <submittedName>
        <fullName evidence="2">Alkaline phosphatase family protein</fullName>
    </submittedName>
</protein>
<reference evidence="3" key="1">
    <citation type="journal article" date="2019" name="Int. J. Syst. Evol. Microbiol.">
        <title>The Global Catalogue of Microorganisms (GCM) 10K type strain sequencing project: providing services to taxonomists for standard genome sequencing and annotation.</title>
        <authorList>
            <consortium name="The Broad Institute Genomics Platform"/>
            <consortium name="The Broad Institute Genome Sequencing Center for Infectious Disease"/>
            <person name="Wu L."/>
            <person name="Ma J."/>
        </authorList>
    </citation>
    <scope>NUCLEOTIDE SEQUENCE [LARGE SCALE GENOMIC DNA]</scope>
    <source>
        <strain evidence="3">KCTC 42953</strain>
    </source>
</reference>
<dbReference type="SUPFAM" id="SSF53649">
    <property type="entry name" value="Alkaline phosphatase-like"/>
    <property type="match status" value="1"/>
</dbReference>
<dbReference type="Pfam" id="PF01663">
    <property type="entry name" value="Phosphodiest"/>
    <property type="match status" value="2"/>
</dbReference>
<feature type="transmembrane region" description="Helical" evidence="1">
    <location>
        <begin position="698"/>
        <end position="719"/>
    </location>
</feature>
<sequence>MSFNQSLIVAFFDIKQFIQRIVSLLLVMLLIAQTSGARTVVLGFDGMDPQLLQNWMDSGDLPNFKALADSGHFQELQTTNPAQSPVAWASFATGLNPGGHGIFDFVHRNPATQQADYSISGLKPAGPDEWFGLLHVLGHQHTYNKRIGKPFWITAQQKNLNSSILRVPATYPPDDIHRMFSGMGVPDLLGTQGTYSYYSTKYVNPGSVGGEVVRVSIQNKAIETSIKGPENPVGEGHLSAPMTITNHGPKQVKIELGGEQIILTEGAFSEWIPLDFKYYRIFAVSGMVRLHLVEAFPRFKMYVSPIHIDPSKPLVPIASPADFTAMMSEKMGLFHTLGMPEETWSLNDGLISDQAFLEVVETVLAEREAMFFDQLADPDNELVVSVFVQTDRVSHMFWRQLDPLHPAHDEHGNSDNPIMWIYQQADRILGKTMKQLKVDDRLMVLSDHGFAPYYRHAHLNRWLEQAGYLTLKEGHTDASFSLEHIDWSQTRAYAMGLNGIYLNKQGRETAGIVTADEASALTGELKRGLSEWFDPERDHAVVRNVFDRSDIYQGMNQQLAPDLILGYDRGYRASWQTVLGGAPDELLSDNTDKWSGDHCIDPALVPGILLTNFPVTDVQSIEQMAELASRPHKQTPFRVLDYPGGWLDVPRDFSHAVFKQLAGLGYANVSWLLAGVLVYGLFVLTSRMAGTMHHKKKAVAVTIWVVWVLLITAHVHGVWMASSEISRESSTELNLAVVPKNTVSTPTVQWQNTRQNIIGYKPKLTQPNQWQIDVDDRSLQLVETDGYVLWHANLEHPLLGLVAHQWWHRWLSHPGGYVDPAGQIRAIKLFHPIPNRWWMWLLLGLLVSIILNRFVLRKS</sequence>